<dbReference type="Proteomes" id="UP000306378">
    <property type="component" value="Unassembled WGS sequence"/>
</dbReference>
<dbReference type="EMBL" id="VBUT01000006">
    <property type="protein sequence ID" value="TLF76851.1"/>
    <property type="molecule type" value="Genomic_DNA"/>
</dbReference>
<name>A0A5R8NML7_9NOCA</name>
<protein>
    <submittedName>
        <fullName evidence="1">Uncharacterized protein</fullName>
    </submittedName>
</protein>
<reference evidence="1 2" key="1">
    <citation type="submission" date="2019-05" db="EMBL/GenBank/DDBJ databases">
        <title>Genomes sequences of two Nocardia cyriacigeorgica environmental isolates, type strains Nocardia asteroides ATCC 19247 and Nocardia cyriacigeorgica DSM 44484.</title>
        <authorList>
            <person name="Vautrin F."/>
            <person name="Bergeron E."/>
            <person name="Dubost A."/>
            <person name="Abrouk D."/>
            <person name="Rodriguez Nava V."/>
            <person name="Pujic P."/>
        </authorList>
    </citation>
    <scope>NUCLEOTIDE SEQUENCE [LARGE SCALE GENOMIC DNA]</scope>
    <source>
        <strain evidence="1 2">EML 446</strain>
    </source>
</reference>
<gene>
    <name evidence="1" type="ORF">FEK34_16575</name>
</gene>
<evidence type="ECO:0000313" key="1">
    <source>
        <dbReference type="EMBL" id="TLF76851.1"/>
    </source>
</evidence>
<accession>A0A5R8NML7</accession>
<dbReference type="AlphaFoldDB" id="A0A5R8NML7"/>
<evidence type="ECO:0000313" key="2">
    <source>
        <dbReference type="Proteomes" id="UP000306378"/>
    </source>
</evidence>
<organism evidence="1 2">
    <name type="scientific">Nocardia cyriacigeorgica</name>
    <dbReference type="NCBI Taxonomy" id="135487"/>
    <lineage>
        <taxon>Bacteria</taxon>
        <taxon>Bacillati</taxon>
        <taxon>Actinomycetota</taxon>
        <taxon>Actinomycetes</taxon>
        <taxon>Mycobacteriales</taxon>
        <taxon>Nocardiaceae</taxon>
        <taxon>Nocardia</taxon>
    </lineage>
</organism>
<proteinExistence type="predicted"/>
<sequence length="84" mass="9198">MAELAERHGFRLAYTVELVAGRMISHPAMAQHIAEHDAAAVIVPSFEHAEAVRRTITGAAALITPMRIYPRGHRWPASETGGRL</sequence>
<comment type="caution">
    <text evidence="1">The sequence shown here is derived from an EMBL/GenBank/DDBJ whole genome shotgun (WGS) entry which is preliminary data.</text>
</comment>